<proteinExistence type="predicted"/>
<sequence>GPWGWGKVNNQNVLLFCFVCFFFWSEIKLEQSPSEVKRPGERVKLSCIISGYDLTCTGYDRGLAEL</sequence>
<organism evidence="2 3">
    <name type="scientific">Oreochromis niloticus</name>
    <name type="common">Nile tilapia</name>
    <name type="synonym">Tilapia nilotica</name>
    <dbReference type="NCBI Taxonomy" id="8128"/>
    <lineage>
        <taxon>Eukaryota</taxon>
        <taxon>Metazoa</taxon>
        <taxon>Chordata</taxon>
        <taxon>Craniata</taxon>
        <taxon>Vertebrata</taxon>
        <taxon>Euteleostomi</taxon>
        <taxon>Actinopterygii</taxon>
        <taxon>Neopterygii</taxon>
        <taxon>Teleostei</taxon>
        <taxon>Neoteleostei</taxon>
        <taxon>Acanthomorphata</taxon>
        <taxon>Ovalentaria</taxon>
        <taxon>Cichlomorphae</taxon>
        <taxon>Cichliformes</taxon>
        <taxon>Cichlidae</taxon>
        <taxon>African cichlids</taxon>
        <taxon>Pseudocrenilabrinae</taxon>
        <taxon>Oreochromini</taxon>
        <taxon>Oreochromis</taxon>
    </lineage>
</organism>
<accession>A0A669EKQ1</accession>
<evidence type="ECO:0008006" key="4">
    <source>
        <dbReference type="Google" id="ProtNLM"/>
    </source>
</evidence>
<feature type="signal peptide" evidence="1">
    <location>
        <begin position="1"/>
        <end position="29"/>
    </location>
</feature>
<dbReference type="Gene3D" id="2.60.40.10">
    <property type="entry name" value="Immunoglobulins"/>
    <property type="match status" value="1"/>
</dbReference>
<evidence type="ECO:0000256" key="1">
    <source>
        <dbReference type="SAM" id="SignalP"/>
    </source>
</evidence>
<evidence type="ECO:0000313" key="2">
    <source>
        <dbReference type="Ensembl" id="ENSONIP00000072029.1"/>
    </source>
</evidence>
<evidence type="ECO:0000313" key="3">
    <source>
        <dbReference type="Proteomes" id="UP000005207"/>
    </source>
</evidence>
<dbReference type="SUPFAM" id="SSF48726">
    <property type="entry name" value="Immunoglobulin"/>
    <property type="match status" value="1"/>
</dbReference>
<dbReference type="InterPro" id="IPR013783">
    <property type="entry name" value="Ig-like_fold"/>
</dbReference>
<reference evidence="2" key="2">
    <citation type="submission" date="2025-08" db="UniProtKB">
        <authorList>
            <consortium name="Ensembl"/>
        </authorList>
    </citation>
    <scope>IDENTIFICATION</scope>
</reference>
<protein>
    <recommendedName>
        <fullName evidence="4">Immunoglobulin C1-set domain-containing protein</fullName>
    </recommendedName>
</protein>
<dbReference type="InParanoid" id="A0A669EKQ1"/>
<name>A0A669EKQ1_ORENI</name>
<dbReference type="AlphaFoldDB" id="A0A669EKQ1"/>
<keyword evidence="1" id="KW-0732">Signal</keyword>
<reference evidence="2" key="3">
    <citation type="submission" date="2025-09" db="UniProtKB">
        <authorList>
            <consortium name="Ensembl"/>
        </authorList>
    </citation>
    <scope>IDENTIFICATION</scope>
</reference>
<reference evidence="3" key="1">
    <citation type="submission" date="2012-01" db="EMBL/GenBank/DDBJ databases">
        <title>The Genome Sequence of Oreochromis niloticus (Nile Tilapia).</title>
        <authorList>
            <consortium name="Broad Institute Genome Assembly Team"/>
            <consortium name="Broad Institute Sequencing Platform"/>
            <person name="Di Palma F."/>
            <person name="Johnson J."/>
            <person name="Lander E.S."/>
            <person name="Lindblad-Toh K."/>
        </authorList>
    </citation>
    <scope>NUCLEOTIDE SEQUENCE [LARGE SCALE GENOMIC DNA]</scope>
</reference>
<dbReference type="InterPro" id="IPR036179">
    <property type="entry name" value="Ig-like_dom_sf"/>
</dbReference>
<dbReference type="Proteomes" id="UP000005207">
    <property type="component" value="Linkage group LG4"/>
</dbReference>
<dbReference type="GeneTree" id="ENSGT00940000177101"/>
<keyword evidence="3" id="KW-1185">Reference proteome</keyword>
<dbReference type="Ensembl" id="ENSONIT00000093767.1">
    <property type="protein sequence ID" value="ENSONIP00000072029.1"/>
    <property type="gene ID" value="ENSONIG00000036039.1"/>
</dbReference>
<feature type="chain" id="PRO_5025582321" description="Immunoglobulin C1-set domain-containing protein" evidence="1">
    <location>
        <begin position="30"/>
        <end position="66"/>
    </location>
</feature>